<evidence type="ECO:0000313" key="10">
    <source>
        <dbReference type="Proteomes" id="UP000277580"/>
    </source>
</evidence>
<dbReference type="InterPro" id="IPR052053">
    <property type="entry name" value="IM_YidH-like"/>
</dbReference>
<evidence type="ECO:0000256" key="2">
    <source>
        <dbReference type="ARBA" id="ARBA00022475"/>
    </source>
</evidence>
<reference evidence="9 10" key="1">
    <citation type="journal article" date="2018" name="Nat. Ecol. Evol.">
        <title>Pezizomycetes genomes reveal the molecular basis of ectomycorrhizal truffle lifestyle.</title>
        <authorList>
            <person name="Murat C."/>
            <person name="Payen T."/>
            <person name="Noel B."/>
            <person name="Kuo A."/>
            <person name="Morin E."/>
            <person name="Chen J."/>
            <person name="Kohler A."/>
            <person name="Krizsan K."/>
            <person name="Balestrini R."/>
            <person name="Da Silva C."/>
            <person name="Montanini B."/>
            <person name="Hainaut M."/>
            <person name="Levati E."/>
            <person name="Barry K.W."/>
            <person name="Belfiori B."/>
            <person name="Cichocki N."/>
            <person name="Clum A."/>
            <person name="Dockter R.B."/>
            <person name="Fauchery L."/>
            <person name="Guy J."/>
            <person name="Iotti M."/>
            <person name="Le Tacon F."/>
            <person name="Lindquist E.A."/>
            <person name="Lipzen A."/>
            <person name="Malagnac F."/>
            <person name="Mello A."/>
            <person name="Molinier V."/>
            <person name="Miyauchi S."/>
            <person name="Poulain J."/>
            <person name="Riccioni C."/>
            <person name="Rubini A."/>
            <person name="Sitrit Y."/>
            <person name="Splivallo R."/>
            <person name="Traeger S."/>
            <person name="Wang M."/>
            <person name="Zifcakova L."/>
            <person name="Wipf D."/>
            <person name="Zambonelli A."/>
            <person name="Paolocci F."/>
            <person name="Nowrousian M."/>
            <person name="Ottonello S."/>
            <person name="Baldrian P."/>
            <person name="Spatafora J.W."/>
            <person name="Henrissat B."/>
            <person name="Nagy L.G."/>
            <person name="Aury J.M."/>
            <person name="Wincker P."/>
            <person name="Grigoriev I.V."/>
            <person name="Bonfante P."/>
            <person name="Martin F.M."/>
        </authorList>
    </citation>
    <scope>NUCLEOTIDE SEQUENCE [LARGE SCALE GENOMIC DNA]</scope>
    <source>
        <strain evidence="9 10">CCBAS932</strain>
    </source>
</reference>
<dbReference type="Pfam" id="PF02656">
    <property type="entry name" value="DUF202"/>
    <property type="match status" value="1"/>
</dbReference>
<dbReference type="InParanoid" id="A0A3N4KNX9"/>
<dbReference type="EMBL" id="ML119130">
    <property type="protein sequence ID" value="RPB12247.1"/>
    <property type="molecule type" value="Genomic_DNA"/>
</dbReference>
<dbReference type="PANTHER" id="PTHR34187:SF2">
    <property type="entry name" value="DUF202 DOMAIN-CONTAINING PROTEIN"/>
    <property type="match status" value="1"/>
</dbReference>
<evidence type="ECO:0000256" key="1">
    <source>
        <dbReference type="ARBA" id="ARBA00004651"/>
    </source>
</evidence>
<feature type="non-terminal residue" evidence="9">
    <location>
        <position position="1"/>
    </location>
</feature>
<proteinExistence type="predicted"/>
<keyword evidence="3 7" id="KW-0812">Transmembrane</keyword>
<keyword evidence="2" id="KW-1003">Cell membrane</keyword>
<dbReference type="AlphaFoldDB" id="A0A3N4KNX9"/>
<evidence type="ECO:0000256" key="4">
    <source>
        <dbReference type="ARBA" id="ARBA00022989"/>
    </source>
</evidence>
<evidence type="ECO:0000259" key="8">
    <source>
        <dbReference type="Pfam" id="PF02656"/>
    </source>
</evidence>
<sequence length="219" mass="23961">PVLSRTPSNIPVSSENNCSDPSRRRPSRLDSASGRLKEHRSAAAADENTALATRGDPRNYAATITTTNQESIREDVRKTSDGWLGKFGAIELENKGSVARDHLALERTFLAWLRTSLAFASIGIAITQLFRLNASVVTSPNPSGYTPLRHMGKPLGATFIGISLLVLMIGVNRYYESQTWLMRGKFPASRGSIFLLTLVACLLMITTLVVVLVVQPNDY</sequence>
<accession>A0A3N4KNX9</accession>
<dbReference type="OrthoDB" id="199599at2759"/>
<evidence type="ECO:0000313" key="9">
    <source>
        <dbReference type="EMBL" id="RPB12247.1"/>
    </source>
</evidence>
<feature type="transmembrane region" description="Helical" evidence="7">
    <location>
        <begin position="192"/>
        <end position="214"/>
    </location>
</feature>
<dbReference type="InterPro" id="IPR003807">
    <property type="entry name" value="DUF202"/>
</dbReference>
<keyword evidence="4 7" id="KW-1133">Transmembrane helix</keyword>
<evidence type="ECO:0000256" key="6">
    <source>
        <dbReference type="SAM" id="MobiDB-lite"/>
    </source>
</evidence>
<organism evidence="9 10">
    <name type="scientific">Morchella conica CCBAS932</name>
    <dbReference type="NCBI Taxonomy" id="1392247"/>
    <lineage>
        <taxon>Eukaryota</taxon>
        <taxon>Fungi</taxon>
        <taxon>Dikarya</taxon>
        <taxon>Ascomycota</taxon>
        <taxon>Pezizomycotina</taxon>
        <taxon>Pezizomycetes</taxon>
        <taxon>Pezizales</taxon>
        <taxon>Morchellaceae</taxon>
        <taxon>Morchella</taxon>
    </lineage>
</organism>
<evidence type="ECO:0000256" key="3">
    <source>
        <dbReference type="ARBA" id="ARBA00022692"/>
    </source>
</evidence>
<name>A0A3N4KNX9_9PEZI</name>
<feature type="compositionally biased region" description="Polar residues" evidence="6">
    <location>
        <begin position="1"/>
        <end position="18"/>
    </location>
</feature>
<evidence type="ECO:0000256" key="5">
    <source>
        <dbReference type="ARBA" id="ARBA00023136"/>
    </source>
</evidence>
<feature type="transmembrane region" description="Helical" evidence="7">
    <location>
        <begin position="109"/>
        <end position="131"/>
    </location>
</feature>
<dbReference type="Proteomes" id="UP000277580">
    <property type="component" value="Unassembled WGS sequence"/>
</dbReference>
<evidence type="ECO:0000256" key="7">
    <source>
        <dbReference type="SAM" id="Phobius"/>
    </source>
</evidence>
<comment type="subcellular location">
    <subcellularLocation>
        <location evidence="1">Cell membrane</location>
        <topology evidence="1">Multi-pass membrane protein</topology>
    </subcellularLocation>
</comment>
<dbReference type="GO" id="GO:0005886">
    <property type="term" value="C:plasma membrane"/>
    <property type="evidence" value="ECO:0007669"/>
    <property type="project" value="UniProtKB-SubCell"/>
</dbReference>
<feature type="region of interest" description="Disordered" evidence="6">
    <location>
        <begin position="1"/>
        <end position="45"/>
    </location>
</feature>
<keyword evidence="10" id="KW-1185">Reference proteome</keyword>
<keyword evidence="5 7" id="KW-0472">Membrane</keyword>
<feature type="non-terminal residue" evidence="9">
    <location>
        <position position="219"/>
    </location>
</feature>
<dbReference type="PANTHER" id="PTHR34187">
    <property type="entry name" value="FGR18P"/>
    <property type="match status" value="1"/>
</dbReference>
<feature type="transmembrane region" description="Helical" evidence="7">
    <location>
        <begin position="151"/>
        <end position="171"/>
    </location>
</feature>
<gene>
    <name evidence="9" type="ORF">P167DRAFT_466993</name>
</gene>
<protein>
    <recommendedName>
        <fullName evidence="8">DUF202 domain-containing protein</fullName>
    </recommendedName>
</protein>
<feature type="domain" description="DUF202" evidence="8">
    <location>
        <begin position="100"/>
        <end position="178"/>
    </location>
</feature>